<keyword evidence="2" id="KW-1185">Reference proteome</keyword>
<dbReference type="InterPro" id="IPR047928">
    <property type="entry name" value="Perm_prefix_1"/>
</dbReference>
<dbReference type="RefSeq" id="WP_380129819.1">
    <property type="nucleotide sequence ID" value="NZ_JBHSEG010000008.1"/>
</dbReference>
<gene>
    <name evidence="1" type="ORF">ACFO0P_15075</name>
</gene>
<proteinExistence type="predicted"/>
<dbReference type="NCBIfam" id="NF038403">
    <property type="entry name" value="perm_prefix_1"/>
    <property type="match status" value="1"/>
</dbReference>
<protein>
    <submittedName>
        <fullName evidence="1">Permease prefix domain 1-containing protein</fullName>
    </submittedName>
</protein>
<dbReference type="Proteomes" id="UP001595939">
    <property type="component" value="Unassembled WGS sequence"/>
</dbReference>
<evidence type="ECO:0000313" key="2">
    <source>
        <dbReference type="Proteomes" id="UP001595939"/>
    </source>
</evidence>
<organism evidence="1 2">
    <name type="scientific">Deinococcus sonorensis</name>
    <dbReference type="NCBI Taxonomy" id="309891"/>
    <lineage>
        <taxon>Bacteria</taxon>
        <taxon>Thermotogati</taxon>
        <taxon>Deinococcota</taxon>
        <taxon>Deinococci</taxon>
        <taxon>Deinococcales</taxon>
        <taxon>Deinococcaceae</taxon>
        <taxon>Deinococcus</taxon>
    </lineage>
</organism>
<evidence type="ECO:0000313" key="1">
    <source>
        <dbReference type="EMBL" id="MFC4455101.1"/>
    </source>
</evidence>
<accession>A0ABV8Y9S1</accession>
<reference evidence="2" key="1">
    <citation type="journal article" date="2019" name="Int. J. Syst. Evol. Microbiol.">
        <title>The Global Catalogue of Microorganisms (GCM) 10K type strain sequencing project: providing services to taxonomists for standard genome sequencing and annotation.</title>
        <authorList>
            <consortium name="The Broad Institute Genomics Platform"/>
            <consortium name="The Broad Institute Genome Sequencing Center for Infectious Disease"/>
            <person name="Wu L."/>
            <person name="Ma J."/>
        </authorList>
    </citation>
    <scope>NUCLEOTIDE SEQUENCE [LARGE SCALE GENOMIC DNA]</scope>
    <source>
        <strain evidence="2">CCUG 39970</strain>
    </source>
</reference>
<dbReference type="EMBL" id="JBHSEG010000008">
    <property type="protein sequence ID" value="MFC4455101.1"/>
    <property type="molecule type" value="Genomic_DNA"/>
</dbReference>
<name>A0ABV8Y9S1_9DEIO</name>
<comment type="caution">
    <text evidence="1">The sequence shown here is derived from an EMBL/GenBank/DDBJ whole genome shotgun (WGS) entry which is preliminary data.</text>
</comment>
<sequence length="373" mass="40300">MKQTERYLKQATRGLWGQQRQALRAELHGHIQERIAEFRLGGLSVEDAERQTLRELGVPAQVSTGMLGVHALPALGKAGALSALLATALLTMLPLGSAQVKGIYRGLYEAQGKFNSWPGAFLDFEQLRAAIEQAGGTLSGPAHDPTITIPGAPRSMPLNTAKSPGATFQQAQKTYVNTDLLLDALLNSGADLSVHGWTKPVLQAGATRIGIDTDDLRISSSLYQRSLLGSFNDPTIWSRGPVGFGSFVEQATPLRVTGNVQDNAVYALIVPKFAYWSSQRPDGTIADGFVLLDSNINQARGGQVQLQLPLEAQHYRLYARVSSFQSALEPSLSPTAPRQWDAQHPAPALLLKLSGKFGRDAFTVVDPKTIQLK</sequence>